<evidence type="ECO:0000256" key="4">
    <source>
        <dbReference type="ARBA" id="ARBA00023136"/>
    </source>
</evidence>
<feature type="transmembrane region" description="Helical" evidence="6">
    <location>
        <begin position="129"/>
        <end position="148"/>
    </location>
</feature>
<dbReference type="GO" id="GO:0043190">
    <property type="term" value="C:ATP-binding cassette (ABC) transporter complex"/>
    <property type="evidence" value="ECO:0007669"/>
    <property type="project" value="InterPro"/>
</dbReference>
<feature type="transmembrane region" description="Helical" evidence="6">
    <location>
        <begin position="92"/>
        <end position="117"/>
    </location>
</feature>
<comment type="caution">
    <text evidence="8">The sequence shown here is derived from an EMBL/GenBank/DDBJ whole genome shotgun (WGS) entry which is preliminary data.</text>
</comment>
<keyword evidence="4 6" id="KW-0472">Membrane</keyword>
<evidence type="ECO:0000256" key="1">
    <source>
        <dbReference type="ARBA" id="ARBA00004141"/>
    </source>
</evidence>
<evidence type="ECO:0000256" key="5">
    <source>
        <dbReference type="ARBA" id="ARBA00023251"/>
    </source>
</evidence>
<keyword evidence="5" id="KW-0046">Antibiotic resistance</keyword>
<dbReference type="AlphaFoldDB" id="A0A919R381"/>
<proteinExistence type="predicted"/>
<dbReference type="InterPro" id="IPR051784">
    <property type="entry name" value="Nod_factor_ABC_transporter"/>
</dbReference>
<protein>
    <submittedName>
        <fullName evidence="8">ABC transporter</fullName>
    </submittedName>
</protein>
<feature type="domain" description="ABC-2 type transporter transmembrane" evidence="7">
    <location>
        <begin position="49"/>
        <end position="228"/>
    </location>
</feature>
<dbReference type="Proteomes" id="UP000655287">
    <property type="component" value="Unassembled WGS sequence"/>
</dbReference>
<evidence type="ECO:0000313" key="9">
    <source>
        <dbReference type="Proteomes" id="UP000655287"/>
    </source>
</evidence>
<evidence type="ECO:0000313" key="8">
    <source>
        <dbReference type="EMBL" id="GII78879.1"/>
    </source>
</evidence>
<keyword evidence="3 6" id="KW-1133">Transmembrane helix</keyword>
<reference evidence="8" key="1">
    <citation type="submission" date="2021-01" db="EMBL/GenBank/DDBJ databases">
        <title>Whole genome shotgun sequence of Sphaerisporangium rufum NBRC 109079.</title>
        <authorList>
            <person name="Komaki H."/>
            <person name="Tamura T."/>
        </authorList>
    </citation>
    <scope>NUCLEOTIDE SEQUENCE</scope>
    <source>
        <strain evidence="8">NBRC 109079</strain>
    </source>
</reference>
<feature type="transmembrane region" description="Helical" evidence="6">
    <location>
        <begin position="217"/>
        <end position="235"/>
    </location>
</feature>
<evidence type="ECO:0000256" key="6">
    <source>
        <dbReference type="SAM" id="Phobius"/>
    </source>
</evidence>
<dbReference type="InterPro" id="IPR013525">
    <property type="entry name" value="ABC2_TM"/>
</dbReference>
<comment type="subcellular location">
    <subcellularLocation>
        <location evidence="1">Membrane</location>
        <topology evidence="1">Multi-pass membrane protein</topology>
    </subcellularLocation>
</comment>
<dbReference type="Pfam" id="PF12698">
    <property type="entry name" value="ABC2_membrane_3"/>
    <property type="match status" value="1"/>
</dbReference>
<feature type="transmembrane region" description="Helical" evidence="6">
    <location>
        <begin position="48"/>
        <end position="71"/>
    </location>
</feature>
<dbReference type="PANTHER" id="PTHR43229:SF2">
    <property type="entry name" value="NODULATION PROTEIN J"/>
    <property type="match status" value="1"/>
</dbReference>
<evidence type="ECO:0000259" key="7">
    <source>
        <dbReference type="Pfam" id="PF12698"/>
    </source>
</evidence>
<accession>A0A919R381</accession>
<dbReference type="PIRSF" id="PIRSF006648">
    <property type="entry name" value="DrrB"/>
    <property type="match status" value="1"/>
</dbReference>
<organism evidence="8 9">
    <name type="scientific">Sphaerisporangium rufum</name>
    <dbReference type="NCBI Taxonomy" id="1381558"/>
    <lineage>
        <taxon>Bacteria</taxon>
        <taxon>Bacillati</taxon>
        <taxon>Actinomycetota</taxon>
        <taxon>Actinomycetes</taxon>
        <taxon>Streptosporangiales</taxon>
        <taxon>Streptosporangiaceae</taxon>
        <taxon>Sphaerisporangium</taxon>
    </lineage>
</organism>
<dbReference type="GO" id="GO:0140359">
    <property type="term" value="F:ABC-type transporter activity"/>
    <property type="evidence" value="ECO:0007669"/>
    <property type="project" value="InterPro"/>
</dbReference>
<dbReference type="EMBL" id="BOOU01000053">
    <property type="protein sequence ID" value="GII78879.1"/>
    <property type="molecule type" value="Genomic_DNA"/>
</dbReference>
<name>A0A919R381_9ACTN</name>
<dbReference type="InterPro" id="IPR000412">
    <property type="entry name" value="ABC_2_transport"/>
</dbReference>
<evidence type="ECO:0000256" key="2">
    <source>
        <dbReference type="ARBA" id="ARBA00022692"/>
    </source>
</evidence>
<keyword evidence="2 6" id="KW-0812">Transmembrane</keyword>
<sequence length="242" mass="25866">MLGYVRLELARVLRDVTFLVFGVAMPTVMYLIFTTLGLAPGDGRQEVALFIMVSMAAYGGMGSAFNNGTGLGEDRATGWLRQLRLTPLSPTAVLAGKTVTGMVVVVPGIAAVLLAGVLINDVTLRPAQWVAIVALLWLGTIPFTLFGLGNGYRLTGQSAGLANLAATMGLAVAGGLWLPIERFPGWLKAIAQWTPTHNYADIARHVAFGQSPTLRSALILLGWLLVLGMYARYGYRYAGRRA</sequence>
<keyword evidence="9" id="KW-1185">Reference proteome</keyword>
<feature type="transmembrane region" description="Helical" evidence="6">
    <location>
        <begin position="12"/>
        <end position="33"/>
    </location>
</feature>
<dbReference type="GO" id="GO:0046677">
    <property type="term" value="P:response to antibiotic"/>
    <property type="evidence" value="ECO:0007669"/>
    <property type="project" value="UniProtKB-KW"/>
</dbReference>
<gene>
    <name evidence="8" type="ORF">Sru01_38610</name>
</gene>
<evidence type="ECO:0000256" key="3">
    <source>
        <dbReference type="ARBA" id="ARBA00022989"/>
    </source>
</evidence>
<dbReference type="PANTHER" id="PTHR43229">
    <property type="entry name" value="NODULATION PROTEIN J"/>
    <property type="match status" value="1"/>
</dbReference>
<feature type="transmembrane region" description="Helical" evidence="6">
    <location>
        <begin position="160"/>
        <end position="180"/>
    </location>
</feature>
<dbReference type="RefSeq" id="WP_203988307.1">
    <property type="nucleotide sequence ID" value="NZ_BOOU01000053.1"/>
</dbReference>